<keyword evidence="3" id="KW-0653">Protein transport</keyword>
<keyword evidence="7" id="KW-1185">Reference proteome</keyword>
<dbReference type="GO" id="GO:0006606">
    <property type="term" value="P:protein import into nucleus"/>
    <property type="evidence" value="ECO:0007669"/>
    <property type="project" value="InterPro"/>
</dbReference>
<dbReference type="Gene3D" id="1.25.10.10">
    <property type="entry name" value="Leucine-rich Repeat Variant"/>
    <property type="match status" value="1"/>
</dbReference>
<keyword evidence="2" id="KW-0813">Transport</keyword>
<sequence length="172" mass="20155">MFPNENRREFQRGIDTEVSKVKRFEERLNLRKQTREGYLNKRRKALNEPTDKSSDNKSESSRFSSTPGEVVVKGPPIPSWVRLENLDKFADSAKSNDLEQTFNGVQAIRQLLSVEEKPPIEQVFKTGVVPHLVNILHKKVQCEDFREKTPEEEKKCKLQFEAAWYIFQLFKK</sequence>
<feature type="region of interest" description="Disordered" evidence="4">
    <location>
        <begin position="32"/>
        <end position="72"/>
    </location>
</feature>
<feature type="compositionally biased region" description="Basic and acidic residues" evidence="4">
    <location>
        <begin position="32"/>
        <end position="60"/>
    </location>
</feature>
<feature type="non-terminal residue" evidence="6">
    <location>
        <position position="172"/>
    </location>
</feature>
<dbReference type="EMBL" id="ASPP01005816">
    <property type="protein sequence ID" value="ETO29834.1"/>
    <property type="molecule type" value="Genomic_DNA"/>
</dbReference>
<dbReference type="InterPro" id="IPR016024">
    <property type="entry name" value="ARM-type_fold"/>
</dbReference>
<evidence type="ECO:0000256" key="3">
    <source>
        <dbReference type="ARBA" id="ARBA00022927"/>
    </source>
</evidence>
<organism evidence="6 7">
    <name type="scientific">Reticulomyxa filosa</name>
    <dbReference type="NCBI Taxonomy" id="46433"/>
    <lineage>
        <taxon>Eukaryota</taxon>
        <taxon>Sar</taxon>
        <taxon>Rhizaria</taxon>
        <taxon>Retaria</taxon>
        <taxon>Foraminifera</taxon>
        <taxon>Monothalamids</taxon>
        <taxon>Reticulomyxidae</taxon>
        <taxon>Reticulomyxa</taxon>
    </lineage>
</organism>
<evidence type="ECO:0000313" key="6">
    <source>
        <dbReference type="EMBL" id="ETO29834.1"/>
    </source>
</evidence>
<dbReference type="SUPFAM" id="SSF48371">
    <property type="entry name" value="ARM repeat"/>
    <property type="match status" value="1"/>
</dbReference>
<evidence type="ECO:0000259" key="5">
    <source>
        <dbReference type="Pfam" id="PF01749"/>
    </source>
</evidence>
<evidence type="ECO:0000313" key="7">
    <source>
        <dbReference type="Proteomes" id="UP000023152"/>
    </source>
</evidence>
<evidence type="ECO:0000256" key="1">
    <source>
        <dbReference type="ARBA" id="ARBA00010394"/>
    </source>
</evidence>
<dbReference type="GO" id="GO:0061608">
    <property type="term" value="F:nuclear import signal receptor activity"/>
    <property type="evidence" value="ECO:0007669"/>
    <property type="project" value="InterPro"/>
</dbReference>
<evidence type="ECO:0000256" key="2">
    <source>
        <dbReference type="ARBA" id="ARBA00022448"/>
    </source>
</evidence>
<feature type="domain" description="IBB" evidence="5">
    <location>
        <begin position="13"/>
        <end position="104"/>
    </location>
</feature>
<comment type="similarity">
    <text evidence="1">Belongs to the importin alpha family.</text>
</comment>
<dbReference type="AlphaFoldDB" id="X6NVJ8"/>
<dbReference type="Pfam" id="PF01749">
    <property type="entry name" value="IBB"/>
    <property type="match status" value="1"/>
</dbReference>
<comment type="caution">
    <text evidence="6">The sequence shown here is derived from an EMBL/GenBank/DDBJ whole genome shotgun (WGS) entry which is preliminary data.</text>
</comment>
<dbReference type="InterPro" id="IPR002652">
    <property type="entry name" value="Importin-a_IBB"/>
</dbReference>
<protein>
    <submittedName>
        <fullName evidence="6">Protein transporter</fullName>
    </submittedName>
</protein>
<proteinExistence type="inferred from homology"/>
<dbReference type="Proteomes" id="UP000023152">
    <property type="component" value="Unassembled WGS sequence"/>
</dbReference>
<evidence type="ECO:0000256" key="4">
    <source>
        <dbReference type="SAM" id="MobiDB-lite"/>
    </source>
</evidence>
<name>X6NVJ8_RETFI</name>
<dbReference type="PANTHER" id="PTHR23316">
    <property type="entry name" value="IMPORTIN ALPHA"/>
    <property type="match status" value="1"/>
</dbReference>
<gene>
    <name evidence="6" type="ORF">RFI_07286</name>
</gene>
<dbReference type="InterPro" id="IPR011989">
    <property type="entry name" value="ARM-like"/>
</dbReference>
<accession>X6NVJ8</accession>
<reference evidence="6 7" key="1">
    <citation type="journal article" date="2013" name="Curr. Biol.">
        <title>The Genome of the Foraminiferan Reticulomyxa filosa.</title>
        <authorList>
            <person name="Glockner G."/>
            <person name="Hulsmann N."/>
            <person name="Schleicher M."/>
            <person name="Noegel A.A."/>
            <person name="Eichinger L."/>
            <person name="Gallinger C."/>
            <person name="Pawlowski J."/>
            <person name="Sierra R."/>
            <person name="Euteneuer U."/>
            <person name="Pillet L."/>
            <person name="Moustafa A."/>
            <person name="Platzer M."/>
            <person name="Groth M."/>
            <person name="Szafranski K."/>
            <person name="Schliwa M."/>
        </authorList>
    </citation>
    <scope>NUCLEOTIDE SEQUENCE [LARGE SCALE GENOMIC DNA]</scope>
</reference>